<dbReference type="OMA" id="YGPEFSI"/>
<dbReference type="Gene3D" id="1.25.10.10">
    <property type="entry name" value="Leucine-rich Repeat Variant"/>
    <property type="match status" value="1"/>
</dbReference>
<evidence type="ECO:0000313" key="5">
    <source>
        <dbReference type="EMBL" id="EFI91196.1"/>
    </source>
</evidence>
<keyword evidence="2" id="KW-0694">RNA-binding</keyword>
<dbReference type="PANTHER" id="PTHR13389">
    <property type="entry name" value="PUMILIO HOMOLOG 3"/>
    <property type="match status" value="1"/>
</dbReference>
<dbReference type="InterPro" id="IPR016024">
    <property type="entry name" value="ARM-type_fold"/>
</dbReference>
<dbReference type="InterPro" id="IPR001313">
    <property type="entry name" value="Pumilio_RNA-bd_rpt"/>
</dbReference>
<dbReference type="GO" id="GO:0003729">
    <property type="term" value="F:mRNA binding"/>
    <property type="evidence" value="ECO:0007669"/>
    <property type="project" value="TreeGrafter"/>
</dbReference>
<dbReference type="Pfam" id="PF08144">
    <property type="entry name" value="CPL"/>
    <property type="match status" value="1"/>
</dbReference>
<evidence type="ECO:0000256" key="3">
    <source>
        <dbReference type="SAM" id="MobiDB-lite"/>
    </source>
</evidence>
<evidence type="ECO:0000313" key="6">
    <source>
        <dbReference type="Proteomes" id="UP000007431"/>
    </source>
</evidence>
<feature type="compositionally biased region" description="Basic and acidic residues" evidence="3">
    <location>
        <begin position="94"/>
        <end position="104"/>
    </location>
</feature>
<dbReference type="GO" id="GO:0005730">
    <property type="term" value="C:nucleolus"/>
    <property type="evidence" value="ECO:0007669"/>
    <property type="project" value="TreeGrafter"/>
</dbReference>
<dbReference type="Proteomes" id="UP000007431">
    <property type="component" value="Unassembled WGS sequence"/>
</dbReference>
<dbReference type="InParanoid" id="D8QM09"/>
<evidence type="ECO:0000256" key="1">
    <source>
        <dbReference type="ARBA" id="ARBA00022737"/>
    </source>
</evidence>
<dbReference type="PROSITE" id="PS50303">
    <property type="entry name" value="PUM_HD"/>
    <property type="match status" value="1"/>
</dbReference>
<organism evidence="6">
    <name type="scientific">Schizophyllum commune (strain H4-8 / FGSC 9210)</name>
    <name type="common">Split gill fungus</name>
    <dbReference type="NCBI Taxonomy" id="578458"/>
    <lineage>
        <taxon>Eukaryota</taxon>
        <taxon>Fungi</taxon>
        <taxon>Dikarya</taxon>
        <taxon>Basidiomycota</taxon>
        <taxon>Agaricomycotina</taxon>
        <taxon>Agaricomycetes</taxon>
        <taxon>Agaricomycetidae</taxon>
        <taxon>Agaricales</taxon>
        <taxon>Schizophyllaceae</taxon>
        <taxon>Schizophyllum</taxon>
    </lineage>
</organism>
<dbReference type="PANTHER" id="PTHR13389:SF0">
    <property type="entry name" value="PUMILIO HOMOLOG 3"/>
    <property type="match status" value="1"/>
</dbReference>
<reference evidence="5 6" key="1">
    <citation type="journal article" date="2010" name="Nat. Biotechnol.">
        <title>Genome sequence of the model mushroom Schizophyllum commune.</title>
        <authorList>
            <person name="Ohm R.A."/>
            <person name="de Jong J.F."/>
            <person name="Lugones L.G."/>
            <person name="Aerts A."/>
            <person name="Kothe E."/>
            <person name="Stajich J.E."/>
            <person name="de Vries R.P."/>
            <person name="Record E."/>
            <person name="Levasseur A."/>
            <person name="Baker S.E."/>
            <person name="Bartholomew K.A."/>
            <person name="Coutinho P.M."/>
            <person name="Erdmann S."/>
            <person name="Fowler T.J."/>
            <person name="Gathman A.C."/>
            <person name="Lombard V."/>
            <person name="Henrissat B."/>
            <person name="Knabe N."/>
            <person name="Kuees U."/>
            <person name="Lilly W.W."/>
            <person name="Lindquist E."/>
            <person name="Lucas S."/>
            <person name="Magnuson J.K."/>
            <person name="Piumi F."/>
            <person name="Raudaskoski M."/>
            <person name="Salamov A."/>
            <person name="Schmutz J."/>
            <person name="Schwarze F.W.M.R."/>
            <person name="vanKuyk P.A."/>
            <person name="Horton J.S."/>
            <person name="Grigoriev I.V."/>
            <person name="Woesten H.A.B."/>
        </authorList>
    </citation>
    <scope>NUCLEOTIDE SEQUENCE [LARGE SCALE GENOMIC DNA]</scope>
    <source>
        <strain evidence="6">H4-8 / FGSC 9210</strain>
    </source>
</reference>
<dbReference type="VEuPathDB" id="FungiDB:SCHCODRAFT_02642080"/>
<dbReference type="GO" id="GO:0006417">
    <property type="term" value="P:regulation of translation"/>
    <property type="evidence" value="ECO:0007669"/>
    <property type="project" value="TreeGrafter"/>
</dbReference>
<proteinExistence type="predicted"/>
<evidence type="ECO:0000256" key="2">
    <source>
        <dbReference type="ARBA" id="ARBA00022884"/>
    </source>
</evidence>
<dbReference type="InterPro" id="IPR011989">
    <property type="entry name" value="ARM-like"/>
</dbReference>
<feature type="region of interest" description="Disordered" evidence="3">
    <location>
        <begin position="1"/>
        <end position="121"/>
    </location>
</feature>
<dbReference type="InterPro" id="IPR040059">
    <property type="entry name" value="PUM3"/>
</dbReference>
<dbReference type="FunCoup" id="D8QM09">
    <property type="interactions" value="542"/>
</dbReference>
<feature type="compositionally biased region" description="Acidic residues" evidence="3">
    <location>
        <begin position="46"/>
        <end position="80"/>
    </location>
</feature>
<protein>
    <recommendedName>
        <fullName evidence="4">PUM-HD domain-containing protein</fullName>
    </recommendedName>
</protein>
<keyword evidence="6" id="KW-1185">Reference proteome</keyword>
<dbReference type="SMART" id="SM00025">
    <property type="entry name" value="Pumilio"/>
    <property type="match status" value="4"/>
</dbReference>
<dbReference type="EMBL" id="GL377319">
    <property type="protein sequence ID" value="EFI91196.1"/>
    <property type="molecule type" value="Genomic_DNA"/>
</dbReference>
<dbReference type="STRING" id="578458.D8QM09"/>
<feature type="domain" description="PUM-HD" evidence="4">
    <location>
        <begin position="131"/>
        <end position="509"/>
    </location>
</feature>
<dbReference type="eggNOG" id="KOG2050">
    <property type="taxonomic scope" value="Eukaryota"/>
</dbReference>
<name>D8QM09_SCHCM</name>
<dbReference type="AlphaFoldDB" id="D8QM09"/>
<sequence>MGASENKKRAAASQGGPASKKKTQKQKEAEAPAAKRRKPVTATSEPSDESEDDEDLASEGEDAEEDVDMEGDEGAEDEAMEGVVEADGSAPNPKDPEAVREARKAQKAVTAQRKASKPHASLIAQAKAVWAQARRKNITPKERQQAIRELMDVIRGHVKELANKHDASRIVQTAVKYGSAADRDTIAGELMGSYKELAQNKYSRFLVTKLVRLCPKRRAAILREFQGHVLRLLLHREASVVLADAFELYANAAERAILLCDFYGKEAALFDVAADADTAKEGLSGVLKGAEDAKRTRILTAVRENLEAIFNNPDKGALTHAIVHRALWEYVAAVIAHPDRALSEKLYREAFDMCQDTLAEMVHTKDGSRVAREFLARGSAKDRKQIIKHLSKHVIPMCTDEDAQLVLFTAVDVVDDTKLLAKSLIAPITADASTLSTSTAGRRALLYLLVPRSRRHFTPAQISTLAETDGVRDGTGEQEGTSKKAVEVRQTEVRQTASQGLLDWVKENGEEAIRETGQCVLVGEIVLEAEGDKSAATTTLLRAVSAPYPAAEDAPPHVIDLPHAARLYKTLLQGGHFNHGKGAVEPAPRWDAKEFAVRFMEAIAPSEETSDDADAPCPAIAMCTRGARGGAFVIAELLGALPEDKRKEVAGWFTKAVRKEIEAGEGKGKGLLLERLGK</sequence>
<keyword evidence="1" id="KW-0677">Repeat</keyword>
<dbReference type="SUPFAM" id="SSF48371">
    <property type="entry name" value="ARM repeat"/>
    <property type="match status" value="1"/>
</dbReference>
<evidence type="ECO:0000259" key="4">
    <source>
        <dbReference type="PROSITE" id="PS50303"/>
    </source>
</evidence>
<dbReference type="InterPro" id="IPR033133">
    <property type="entry name" value="PUM-HD"/>
</dbReference>
<gene>
    <name evidence="5" type="ORF">SCHCODRAFT_62618</name>
</gene>
<dbReference type="HOGENOM" id="CLU_013994_2_0_1"/>
<accession>D8QM09</accession>
<dbReference type="InterPro" id="IPR012959">
    <property type="entry name" value="CPL_dom"/>
</dbReference>